<keyword evidence="1" id="KW-1133">Transmembrane helix</keyword>
<proteinExistence type="predicted"/>
<name>A0A1M6JI28_9CLOT</name>
<dbReference type="EMBL" id="FRAD01000003">
    <property type="protein sequence ID" value="SHJ46341.1"/>
    <property type="molecule type" value="Genomic_DNA"/>
</dbReference>
<reference evidence="2 3" key="1">
    <citation type="submission" date="2016-11" db="EMBL/GenBank/DDBJ databases">
        <authorList>
            <person name="Jaros S."/>
            <person name="Januszkiewicz K."/>
            <person name="Wedrychowicz H."/>
        </authorList>
    </citation>
    <scope>NUCLEOTIDE SEQUENCE [LARGE SCALE GENOMIC DNA]</scope>
    <source>
        <strain evidence="2 3">DSM 3090</strain>
    </source>
</reference>
<dbReference type="OrthoDB" id="1957473at2"/>
<dbReference type="RefSeq" id="WP_072901312.1">
    <property type="nucleotide sequence ID" value="NZ_FRAD01000003.1"/>
</dbReference>
<dbReference type="STRING" id="1121331.SAMN02745248_00200"/>
<sequence>MFSLTEVEMMFIPIITAIVNVLKEAGLKSRFASLVSLTFGIIFCFIFSSEVMYGQKFLKGLVIGLSASGFYTNGKNFIGTLRPKGKDNK</sequence>
<feature type="transmembrane region" description="Helical" evidence="1">
    <location>
        <begin position="31"/>
        <end position="53"/>
    </location>
</feature>
<accession>A0A1M6JI28</accession>
<keyword evidence="1" id="KW-0472">Membrane</keyword>
<evidence type="ECO:0000256" key="1">
    <source>
        <dbReference type="SAM" id="Phobius"/>
    </source>
</evidence>
<evidence type="ECO:0000313" key="3">
    <source>
        <dbReference type="Proteomes" id="UP000183952"/>
    </source>
</evidence>
<keyword evidence="3" id="KW-1185">Reference proteome</keyword>
<dbReference type="AlphaFoldDB" id="A0A1M6JI28"/>
<keyword evidence="1" id="KW-0812">Transmembrane</keyword>
<gene>
    <name evidence="2" type="ORF">SAMN02745248_00200</name>
</gene>
<evidence type="ECO:0000313" key="2">
    <source>
        <dbReference type="EMBL" id="SHJ46341.1"/>
    </source>
</evidence>
<dbReference type="Proteomes" id="UP000183952">
    <property type="component" value="Unassembled WGS sequence"/>
</dbReference>
<evidence type="ECO:0008006" key="4">
    <source>
        <dbReference type="Google" id="ProtNLM"/>
    </source>
</evidence>
<organism evidence="2 3">
    <name type="scientific">Hathewaya proteolytica DSM 3090</name>
    <dbReference type="NCBI Taxonomy" id="1121331"/>
    <lineage>
        <taxon>Bacteria</taxon>
        <taxon>Bacillati</taxon>
        <taxon>Bacillota</taxon>
        <taxon>Clostridia</taxon>
        <taxon>Eubacteriales</taxon>
        <taxon>Clostridiaceae</taxon>
        <taxon>Hathewaya</taxon>
    </lineage>
</organism>
<protein>
    <recommendedName>
        <fullName evidence="4">Phage holin family Hol44, holin superfamily V</fullName>
    </recommendedName>
</protein>